<protein>
    <submittedName>
        <fullName evidence="2">ATPase</fullName>
    </submittedName>
</protein>
<dbReference type="RefSeq" id="WP_069846331.1">
    <property type="nucleotide sequence ID" value="NZ_CP014859.1"/>
</dbReference>
<name>A0AAC9HL56_9PSEU</name>
<evidence type="ECO:0000313" key="2">
    <source>
        <dbReference type="EMBL" id="AOS61392.1"/>
    </source>
</evidence>
<dbReference type="InterPro" id="IPR027417">
    <property type="entry name" value="P-loop_NTPase"/>
</dbReference>
<evidence type="ECO:0000313" key="3">
    <source>
        <dbReference type="Proteomes" id="UP000095210"/>
    </source>
</evidence>
<dbReference type="SUPFAM" id="SSF52540">
    <property type="entry name" value="P-loop containing nucleoside triphosphate hydrolases"/>
    <property type="match status" value="1"/>
</dbReference>
<dbReference type="KEGG" id="ahm:TL08_02770"/>
<dbReference type="Gene3D" id="3.40.50.300">
    <property type="entry name" value="P-loop containing nucleotide triphosphate hydrolases"/>
    <property type="match status" value="1"/>
</dbReference>
<feature type="domain" description="NadR/Ttd14 AAA" evidence="1">
    <location>
        <begin position="9"/>
        <end position="172"/>
    </location>
</feature>
<sequence>MQRESTRFIVVTGGPGSGKTTLLDALAQAGFARSEEAGRGIIRDQTAIGGRALPWVDRELFAESMLCWEMRSYRLAAEQPGTVWFDRGIPDIIGYLRVEGLPVSDHLRLAANRFRYHERVFIAPPWPEIYEQDVERKQSIEVAESTYWRMVETYTEFGYTLVTLPRVSLSERLRFVTEALA</sequence>
<dbReference type="InterPro" id="IPR038727">
    <property type="entry name" value="NadR/Ttd14_AAA_dom"/>
</dbReference>
<proteinExistence type="predicted"/>
<accession>A0AAC9HL56</accession>
<dbReference type="Pfam" id="PF13521">
    <property type="entry name" value="AAA_28"/>
    <property type="match status" value="1"/>
</dbReference>
<evidence type="ECO:0000259" key="1">
    <source>
        <dbReference type="Pfam" id="PF13521"/>
    </source>
</evidence>
<dbReference type="EMBL" id="CP014859">
    <property type="protein sequence ID" value="AOS61392.1"/>
    <property type="molecule type" value="Genomic_DNA"/>
</dbReference>
<gene>
    <name evidence="2" type="ORF">TL08_02770</name>
</gene>
<reference evidence="3" key="1">
    <citation type="submission" date="2016-03" db="EMBL/GenBank/DDBJ databases">
        <title>Complete genome sequence of the type strain Actinoalloteichus hymeniacidonis DSM 45092.</title>
        <authorList>
            <person name="Schaffert L."/>
            <person name="Albersmeier A."/>
            <person name="Winkler A."/>
            <person name="Kalinowski J."/>
            <person name="Zotchev S."/>
            <person name="Ruckert C."/>
        </authorList>
    </citation>
    <scope>NUCLEOTIDE SEQUENCE [LARGE SCALE GENOMIC DNA]</scope>
    <source>
        <strain evidence="3">HPA177(T) (DSM 45092(T))</strain>
    </source>
</reference>
<dbReference type="Proteomes" id="UP000095210">
    <property type="component" value="Chromosome"/>
</dbReference>
<keyword evidence="3" id="KW-1185">Reference proteome</keyword>
<organism evidence="2 3">
    <name type="scientific">Actinoalloteichus hymeniacidonis</name>
    <dbReference type="NCBI Taxonomy" id="340345"/>
    <lineage>
        <taxon>Bacteria</taxon>
        <taxon>Bacillati</taxon>
        <taxon>Actinomycetota</taxon>
        <taxon>Actinomycetes</taxon>
        <taxon>Pseudonocardiales</taxon>
        <taxon>Pseudonocardiaceae</taxon>
        <taxon>Actinoalloteichus</taxon>
    </lineage>
</organism>
<dbReference type="AlphaFoldDB" id="A0AAC9HL56"/>